<dbReference type="EMBL" id="KE525305">
    <property type="protein sequence ID" value="KFB45655.1"/>
    <property type="molecule type" value="Genomic_DNA"/>
</dbReference>
<sequence>MVSRILVEVLNVFKPNEYLNAIVNFTRDASIQNGGTNSSPFHLHRSLPPWFGVVQRNGTKKSTEASCARTELENGTPTRNGRERETRTRVPGVQELSRKKASPRRSLWRRVRGVCLKPQPRRASCVVAGLQPTKMSSPSREDGALRTDDDDEDGCGVACACWNIMDRRTLPVRYGDKCPGRLSAEGK</sequence>
<gene>
    <name evidence="2" type="ORF">ZHAS_00013512</name>
</gene>
<feature type="region of interest" description="Disordered" evidence="1">
    <location>
        <begin position="61"/>
        <end position="89"/>
    </location>
</feature>
<feature type="region of interest" description="Disordered" evidence="1">
    <location>
        <begin position="132"/>
        <end position="152"/>
    </location>
</feature>
<dbReference type="AlphaFoldDB" id="A0A084W611"/>
<protein>
    <submittedName>
        <fullName evidence="2 3">Uncharacterized protein</fullName>
    </submittedName>
</protein>
<evidence type="ECO:0000313" key="3">
    <source>
        <dbReference type="EnsemblMetazoa" id="ASIC013512-PA"/>
    </source>
</evidence>
<accession>A0A084W611</accession>
<dbReference type="Proteomes" id="UP000030765">
    <property type="component" value="Unassembled WGS sequence"/>
</dbReference>
<organism evidence="2">
    <name type="scientific">Anopheles sinensis</name>
    <name type="common">Mosquito</name>
    <dbReference type="NCBI Taxonomy" id="74873"/>
    <lineage>
        <taxon>Eukaryota</taxon>
        <taxon>Metazoa</taxon>
        <taxon>Ecdysozoa</taxon>
        <taxon>Arthropoda</taxon>
        <taxon>Hexapoda</taxon>
        <taxon>Insecta</taxon>
        <taxon>Pterygota</taxon>
        <taxon>Neoptera</taxon>
        <taxon>Endopterygota</taxon>
        <taxon>Diptera</taxon>
        <taxon>Nematocera</taxon>
        <taxon>Culicoidea</taxon>
        <taxon>Culicidae</taxon>
        <taxon>Anophelinae</taxon>
        <taxon>Anopheles</taxon>
    </lineage>
</organism>
<dbReference type="VEuPathDB" id="VectorBase:ASIC013512"/>
<reference evidence="3" key="2">
    <citation type="submission" date="2020-05" db="UniProtKB">
        <authorList>
            <consortium name="EnsemblMetazoa"/>
        </authorList>
    </citation>
    <scope>IDENTIFICATION</scope>
</reference>
<evidence type="ECO:0000313" key="2">
    <source>
        <dbReference type="EMBL" id="KFB45655.1"/>
    </source>
</evidence>
<dbReference type="EMBL" id="ATLV01020717">
    <property type="status" value="NOT_ANNOTATED_CDS"/>
    <property type="molecule type" value="Genomic_DNA"/>
</dbReference>
<evidence type="ECO:0000256" key="1">
    <source>
        <dbReference type="SAM" id="MobiDB-lite"/>
    </source>
</evidence>
<name>A0A084W611_ANOSI</name>
<keyword evidence="4" id="KW-1185">Reference proteome</keyword>
<dbReference type="EnsemblMetazoa" id="ASIC013512-RA">
    <property type="protein sequence ID" value="ASIC013512-PA"/>
    <property type="gene ID" value="ASIC013512"/>
</dbReference>
<evidence type="ECO:0000313" key="4">
    <source>
        <dbReference type="Proteomes" id="UP000030765"/>
    </source>
</evidence>
<reference evidence="2 4" key="1">
    <citation type="journal article" date="2014" name="BMC Genomics">
        <title>Genome sequence of Anopheles sinensis provides insight into genetics basis of mosquito competence for malaria parasites.</title>
        <authorList>
            <person name="Zhou D."/>
            <person name="Zhang D."/>
            <person name="Ding G."/>
            <person name="Shi L."/>
            <person name="Hou Q."/>
            <person name="Ye Y."/>
            <person name="Xu Y."/>
            <person name="Zhou H."/>
            <person name="Xiong C."/>
            <person name="Li S."/>
            <person name="Yu J."/>
            <person name="Hong S."/>
            <person name="Yu X."/>
            <person name="Zou P."/>
            <person name="Chen C."/>
            <person name="Chang X."/>
            <person name="Wang W."/>
            <person name="Lv Y."/>
            <person name="Sun Y."/>
            <person name="Ma L."/>
            <person name="Shen B."/>
            <person name="Zhu C."/>
        </authorList>
    </citation>
    <scope>NUCLEOTIDE SEQUENCE [LARGE SCALE GENOMIC DNA]</scope>
</reference>
<proteinExistence type="predicted"/>